<feature type="region of interest" description="Disordered" evidence="1">
    <location>
        <begin position="1"/>
        <end position="23"/>
    </location>
</feature>
<comment type="caution">
    <text evidence="2">The sequence shown here is derived from an EMBL/GenBank/DDBJ whole genome shotgun (WGS) entry which is preliminary data.</text>
</comment>
<protein>
    <recommendedName>
        <fullName evidence="4">Acyl carrier protein</fullName>
    </recommendedName>
</protein>
<name>A0ABP4IX41_9ACTN</name>
<sequence>MPPSPAHAFVEPVESQMTDREPPIAVPPVRPALASLLADVAQAPPGWAARVTPQARLDGDLLLDETEIAALHEGLRRAFGPSVDLAGLRAGLDLAGLEALTVADVERLLPAEDAR</sequence>
<proteinExistence type="predicted"/>
<accession>A0ABP4IX41</accession>
<evidence type="ECO:0000313" key="2">
    <source>
        <dbReference type="EMBL" id="GAA1401358.1"/>
    </source>
</evidence>
<dbReference type="EMBL" id="BAAAKJ010000237">
    <property type="protein sequence ID" value="GAA1401358.1"/>
    <property type="molecule type" value="Genomic_DNA"/>
</dbReference>
<evidence type="ECO:0008006" key="4">
    <source>
        <dbReference type="Google" id="ProtNLM"/>
    </source>
</evidence>
<organism evidence="2 3">
    <name type="scientific">Kitasatospora putterlickiae</name>
    <dbReference type="NCBI Taxonomy" id="221725"/>
    <lineage>
        <taxon>Bacteria</taxon>
        <taxon>Bacillati</taxon>
        <taxon>Actinomycetota</taxon>
        <taxon>Actinomycetes</taxon>
        <taxon>Kitasatosporales</taxon>
        <taxon>Streptomycetaceae</taxon>
        <taxon>Kitasatospora</taxon>
    </lineage>
</organism>
<reference evidence="3" key="1">
    <citation type="journal article" date="2019" name="Int. J. Syst. Evol. Microbiol.">
        <title>The Global Catalogue of Microorganisms (GCM) 10K type strain sequencing project: providing services to taxonomists for standard genome sequencing and annotation.</title>
        <authorList>
            <consortium name="The Broad Institute Genomics Platform"/>
            <consortium name="The Broad Institute Genome Sequencing Center for Infectious Disease"/>
            <person name="Wu L."/>
            <person name="Ma J."/>
        </authorList>
    </citation>
    <scope>NUCLEOTIDE SEQUENCE [LARGE SCALE GENOMIC DNA]</scope>
    <source>
        <strain evidence="3">JCM 12393</strain>
    </source>
</reference>
<keyword evidence="3" id="KW-1185">Reference proteome</keyword>
<evidence type="ECO:0000256" key="1">
    <source>
        <dbReference type="SAM" id="MobiDB-lite"/>
    </source>
</evidence>
<evidence type="ECO:0000313" key="3">
    <source>
        <dbReference type="Proteomes" id="UP001499863"/>
    </source>
</evidence>
<gene>
    <name evidence="2" type="ORF">GCM10009639_43540</name>
</gene>
<dbReference type="Proteomes" id="UP001499863">
    <property type="component" value="Unassembled WGS sequence"/>
</dbReference>